<feature type="compositionally biased region" description="Basic and acidic residues" evidence="1">
    <location>
        <begin position="172"/>
        <end position="184"/>
    </location>
</feature>
<feature type="compositionally biased region" description="Polar residues" evidence="1">
    <location>
        <begin position="208"/>
        <end position="220"/>
    </location>
</feature>
<reference evidence="2 3" key="1">
    <citation type="submission" date="2022-09" db="EMBL/GenBank/DDBJ databases">
        <authorList>
            <person name="Palmer J.M."/>
        </authorList>
    </citation>
    <scope>NUCLEOTIDE SEQUENCE [LARGE SCALE GENOMIC DNA]</scope>
    <source>
        <strain evidence="2 3">DSM 7382</strain>
    </source>
</reference>
<feature type="compositionally biased region" description="Polar residues" evidence="1">
    <location>
        <begin position="158"/>
        <end position="168"/>
    </location>
</feature>
<evidence type="ECO:0000313" key="2">
    <source>
        <dbReference type="EMBL" id="KAK7687185.1"/>
    </source>
</evidence>
<feature type="compositionally biased region" description="Polar residues" evidence="1">
    <location>
        <begin position="186"/>
        <end position="195"/>
    </location>
</feature>
<dbReference type="AlphaFoldDB" id="A0AAW0G7S2"/>
<keyword evidence="3" id="KW-1185">Reference proteome</keyword>
<comment type="caution">
    <text evidence="2">The sequence shown here is derived from an EMBL/GenBank/DDBJ whole genome shotgun (WGS) entry which is preliminary data.</text>
</comment>
<evidence type="ECO:0000313" key="3">
    <source>
        <dbReference type="Proteomes" id="UP001385951"/>
    </source>
</evidence>
<gene>
    <name evidence="2" type="ORF">QCA50_009689</name>
</gene>
<evidence type="ECO:0000256" key="1">
    <source>
        <dbReference type="SAM" id="MobiDB-lite"/>
    </source>
</evidence>
<dbReference type="EMBL" id="JASBNA010000014">
    <property type="protein sequence ID" value="KAK7687185.1"/>
    <property type="molecule type" value="Genomic_DNA"/>
</dbReference>
<name>A0AAW0G7S2_9APHY</name>
<proteinExistence type="predicted"/>
<protein>
    <submittedName>
        <fullName evidence="2">Uncharacterized protein</fullName>
    </submittedName>
</protein>
<sequence length="400" mass="44257">MTMPENWISVDSGSVPPPPICPPFGWSHFDIPKDITTVEEAVQYALKKRQLEPTYFDSQVRLWRYQCVDDDGKVKPKVKTKIACFCGKTIETDPKTVGRHNETNQHRTKMATLLGLHEDTFVKLNALYRCTCGHQAINTRALKTHRLKCTSNKENRSKQPLASSSRNTLPLHAEDVKSQKKLKDNGLTTSATSSEAVVPPQPVGRSLPTHQSTPISSTSRVAPFFSAPTLLNSPTLPPVTDTPPSTPELSPSLTSRSPSPLDLESGSLEGSPLHGSLEIDTVEPMTWPSTNMRKRKRQPEDDGDVEAGACRRSRPPPSPEDTVINNPPSRPPTVNEGLESFLDTLTHEIDWSTLEGDSLLHVVFTWFAVRETLGKEPLEATPSDDELMSEYMTFPPDSVC</sequence>
<feature type="compositionally biased region" description="Pro residues" evidence="1">
    <location>
        <begin position="235"/>
        <end position="246"/>
    </location>
</feature>
<feature type="compositionally biased region" description="Low complexity" evidence="1">
    <location>
        <begin position="247"/>
        <end position="263"/>
    </location>
</feature>
<organism evidence="2 3">
    <name type="scientific">Cerrena zonata</name>
    <dbReference type="NCBI Taxonomy" id="2478898"/>
    <lineage>
        <taxon>Eukaryota</taxon>
        <taxon>Fungi</taxon>
        <taxon>Dikarya</taxon>
        <taxon>Basidiomycota</taxon>
        <taxon>Agaricomycotina</taxon>
        <taxon>Agaricomycetes</taxon>
        <taxon>Polyporales</taxon>
        <taxon>Cerrenaceae</taxon>
        <taxon>Cerrena</taxon>
    </lineage>
</organism>
<dbReference type="Proteomes" id="UP001385951">
    <property type="component" value="Unassembled WGS sequence"/>
</dbReference>
<feature type="region of interest" description="Disordered" evidence="1">
    <location>
        <begin position="149"/>
        <end position="336"/>
    </location>
</feature>
<accession>A0AAW0G7S2</accession>